<reference evidence="2 3" key="1">
    <citation type="submission" date="2018-06" db="EMBL/GenBank/DDBJ databases">
        <authorList>
            <consortium name="Pathogen Informatics"/>
            <person name="Doyle S."/>
        </authorList>
    </citation>
    <scope>NUCLEOTIDE SEQUENCE [LARGE SCALE GENOMIC DNA]</scope>
    <source>
        <strain evidence="2 3">NCTC13560</strain>
    </source>
</reference>
<evidence type="ECO:0000256" key="1">
    <source>
        <dbReference type="SAM" id="MobiDB-lite"/>
    </source>
</evidence>
<accession>A0A381FFQ8</accession>
<evidence type="ECO:0000313" key="2">
    <source>
        <dbReference type="EMBL" id="SUX45385.1"/>
    </source>
</evidence>
<organism evidence="2 3">
    <name type="scientific">Chryseobacterium indoltheticum</name>
    <dbReference type="NCBI Taxonomy" id="254"/>
    <lineage>
        <taxon>Bacteria</taxon>
        <taxon>Pseudomonadati</taxon>
        <taxon>Bacteroidota</taxon>
        <taxon>Flavobacteriia</taxon>
        <taxon>Flavobacteriales</taxon>
        <taxon>Weeksellaceae</taxon>
        <taxon>Chryseobacterium group</taxon>
        <taxon>Chryseobacterium</taxon>
    </lineage>
</organism>
<feature type="region of interest" description="Disordered" evidence="1">
    <location>
        <begin position="1"/>
        <end position="29"/>
    </location>
</feature>
<dbReference type="EMBL" id="UFVS01000001">
    <property type="protein sequence ID" value="SUX45385.1"/>
    <property type="molecule type" value="Genomic_DNA"/>
</dbReference>
<sequence>MTKLNRNDRMIFETDKKSKKEETAFQTVS</sequence>
<dbReference type="Proteomes" id="UP000255231">
    <property type="component" value="Unassembled WGS sequence"/>
</dbReference>
<gene>
    <name evidence="2" type="ORF">NCTC13560_03068</name>
</gene>
<feature type="compositionally biased region" description="Basic and acidic residues" evidence="1">
    <location>
        <begin position="1"/>
        <end position="23"/>
    </location>
</feature>
<proteinExistence type="predicted"/>
<protein>
    <submittedName>
        <fullName evidence="2">Uncharacterized protein</fullName>
    </submittedName>
</protein>
<evidence type="ECO:0000313" key="3">
    <source>
        <dbReference type="Proteomes" id="UP000255231"/>
    </source>
</evidence>
<name>A0A381FFQ8_9FLAO</name>
<dbReference type="AlphaFoldDB" id="A0A381FFQ8"/>